<comment type="subcellular location">
    <subcellularLocation>
        <location evidence="2">Mitochondrion inner membrane</location>
        <topology evidence="2">Peripheral membrane protein</topology>
        <orientation evidence="2">Matrix side</orientation>
    </subcellularLocation>
</comment>
<dbReference type="PANTHER" id="PTHR12878">
    <property type="entry name" value="NADH-UBIQUINONE OXIDOREDUCTASE B8 SUBUNIT"/>
    <property type="match status" value="1"/>
</dbReference>
<keyword evidence="13" id="KW-1185">Reference proteome</keyword>
<proteinExistence type="inferred from homology"/>
<gene>
    <name evidence="12" type="ORF">TSOC_005407</name>
</gene>
<evidence type="ECO:0000256" key="9">
    <source>
        <dbReference type="ARBA" id="ARBA00023136"/>
    </source>
</evidence>
<reference evidence="12 13" key="1">
    <citation type="journal article" date="2017" name="Mol. Biol. Evol.">
        <title>The 4-celled Tetrabaena socialis nuclear genome reveals the essential components for genetic control of cell number at the origin of multicellularity in the volvocine lineage.</title>
        <authorList>
            <person name="Featherston J."/>
            <person name="Arakaki Y."/>
            <person name="Hanschen E.R."/>
            <person name="Ferris P.J."/>
            <person name="Michod R.E."/>
            <person name="Olson B.J.S.C."/>
            <person name="Nozaki H."/>
            <person name="Durand P.M."/>
        </authorList>
    </citation>
    <scope>NUCLEOTIDE SEQUENCE [LARGE SCALE GENOMIC DNA]</scope>
    <source>
        <strain evidence="12 13">NIES-571</strain>
    </source>
</reference>
<dbReference type="GO" id="GO:0005743">
    <property type="term" value="C:mitochondrial inner membrane"/>
    <property type="evidence" value="ECO:0007669"/>
    <property type="project" value="UniProtKB-SubCell"/>
</dbReference>
<feature type="domain" description="Ribosomal protein/NADH dehydrogenase" evidence="11">
    <location>
        <begin position="20"/>
        <end position="101"/>
    </location>
</feature>
<comment type="similarity">
    <text evidence="3">Belongs to the complex I NDUFA2 subunit family.</text>
</comment>
<keyword evidence="9" id="KW-0472">Membrane</keyword>
<evidence type="ECO:0000313" key="12">
    <source>
        <dbReference type="EMBL" id="PNH08091.1"/>
    </source>
</evidence>
<evidence type="ECO:0000256" key="7">
    <source>
        <dbReference type="ARBA" id="ARBA00022982"/>
    </source>
</evidence>
<evidence type="ECO:0000256" key="1">
    <source>
        <dbReference type="ARBA" id="ARBA00003195"/>
    </source>
</evidence>
<dbReference type="PANTHER" id="PTHR12878:SF0">
    <property type="entry name" value="NADH DEHYDROGENASE [UBIQUINONE] 1 ALPHA SUBCOMPLEX SUBUNIT 2"/>
    <property type="match status" value="1"/>
</dbReference>
<keyword evidence="8" id="KW-0496">Mitochondrion</keyword>
<comment type="caution">
    <text evidence="12">The sequence shown here is derived from an EMBL/GenBank/DDBJ whole genome shotgun (WGS) entry which is preliminary data.</text>
</comment>
<evidence type="ECO:0000256" key="6">
    <source>
        <dbReference type="ARBA" id="ARBA00022792"/>
    </source>
</evidence>
<evidence type="ECO:0000259" key="11">
    <source>
        <dbReference type="SMART" id="SM00916"/>
    </source>
</evidence>
<comment type="function">
    <text evidence="1">Accessory subunit of the mitochondrial membrane respiratory chain NADH dehydrogenase (Complex I), that is believed not to be involved in catalysis. Complex I functions in the transfer of electrons from NADH to the respiratory chain. The immediate electron acceptor for the enzyme is believed to be ubiquinone.</text>
</comment>
<keyword evidence="7" id="KW-0249">Electron transport</keyword>
<evidence type="ECO:0000256" key="10">
    <source>
        <dbReference type="SAM" id="MobiDB-lite"/>
    </source>
</evidence>
<dbReference type="SUPFAM" id="SSF52833">
    <property type="entry name" value="Thioredoxin-like"/>
    <property type="match status" value="1"/>
</dbReference>
<evidence type="ECO:0000256" key="5">
    <source>
        <dbReference type="ARBA" id="ARBA00022660"/>
    </source>
</evidence>
<dbReference type="OrthoDB" id="10250268at2759"/>
<keyword evidence="6" id="KW-0999">Mitochondrion inner membrane</keyword>
<dbReference type="InterPro" id="IPR036249">
    <property type="entry name" value="Thioredoxin-like_sf"/>
</dbReference>
<dbReference type="AlphaFoldDB" id="A0A2J8A6D5"/>
<feature type="region of interest" description="Disordered" evidence="10">
    <location>
        <begin position="138"/>
        <end position="165"/>
    </location>
</feature>
<dbReference type="InterPro" id="IPR016464">
    <property type="entry name" value="NADH_Ub_cplx-1_asu_su-2"/>
</dbReference>
<evidence type="ECO:0000256" key="8">
    <source>
        <dbReference type="ARBA" id="ARBA00023128"/>
    </source>
</evidence>
<evidence type="ECO:0000256" key="3">
    <source>
        <dbReference type="ARBA" id="ARBA00008939"/>
    </source>
</evidence>
<dbReference type="EMBL" id="PGGS01000146">
    <property type="protein sequence ID" value="PNH08091.1"/>
    <property type="molecule type" value="Genomic_DNA"/>
</dbReference>
<protein>
    <submittedName>
        <fullName evidence="12">NADH dehydrogenase [ubiquinone] 1 alpha subcomplex subunit 2</fullName>
    </submittedName>
</protein>
<evidence type="ECO:0000256" key="4">
    <source>
        <dbReference type="ARBA" id="ARBA00022448"/>
    </source>
</evidence>
<dbReference type="InterPro" id="IPR007741">
    <property type="entry name" value="Ribosomal_mL43/mS25/NADH_DH"/>
</dbReference>
<accession>A0A2J8A6D5</accession>
<sequence>MAWRGALSKSMQELRIHLCQTSTASQGVREFVVANYAEMKRANPHFPILIRECAGAEAKLTARYGEAAAAAPGPQLAAAPAAAGLFRRAIARPSSELRSASEAPSAPMKSAKEAFATARVSGLAAALATHSAIAREARMEDAGGGRGRRYAKVGRPEGELVQQQC</sequence>
<keyword evidence="4" id="KW-0813">Transport</keyword>
<name>A0A2J8A6D5_9CHLO</name>
<organism evidence="12 13">
    <name type="scientific">Tetrabaena socialis</name>
    <dbReference type="NCBI Taxonomy" id="47790"/>
    <lineage>
        <taxon>Eukaryota</taxon>
        <taxon>Viridiplantae</taxon>
        <taxon>Chlorophyta</taxon>
        <taxon>core chlorophytes</taxon>
        <taxon>Chlorophyceae</taxon>
        <taxon>CS clade</taxon>
        <taxon>Chlamydomonadales</taxon>
        <taxon>Tetrabaenaceae</taxon>
        <taxon>Tetrabaena</taxon>
    </lineage>
</organism>
<evidence type="ECO:0000256" key="2">
    <source>
        <dbReference type="ARBA" id="ARBA00004443"/>
    </source>
</evidence>
<dbReference type="Gene3D" id="3.40.30.10">
    <property type="entry name" value="Glutaredoxin"/>
    <property type="match status" value="1"/>
</dbReference>
<dbReference type="Proteomes" id="UP000236333">
    <property type="component" value="Unassembled WGS sequence"/>
</dbReference>
<evidence type="ECO:0000313" key="13">
    <source>
        <dbReference type="Proteomes" id="UP000236333"/>
    </source>
</evidence>
<dbReference type="SMART" id="SM00916">
    <property type="entry name" value="L51_S25_CI-B8"/>
    <property type="match status" value="1"/>
</dbReference>
<keyword evidence="12" id="KW-0830">Ubiquinone</keyword>
<dbReference type="Pfam" id="PF05047">
    <property type="entry name" value="L51_S25_CI-B8"/>
    <property type="match status" value="1"/>
</dbReference>
<keyword evidence="5" id="KW-0679">Respiratory chain</keyword>